<dbReference type="InterPro" id="IPR016181">
    <property type="entry name" value="Acyl_CoA_acyltransferase"/>
</dbReference>
<protein>
    <recommendedName>
        <fullName evidence="1">N-acetyltransferase domain-containing protein</fullName>
    </recommendedName>
</protein>
<organism evidence="2 3">
    <name type="scientific">Thalassobaculum fulvum</name>
    <dbReference type="NCBI Taxonomy" id="1633335"/>
    <lineage>
        <taxon>Bacteria</taxon>
        <taxon>Pseudomonadati</taxon>
        <taxon>Pseudomonadota</taxon>
        <taxon>Alphaproteobacteria</taxon>
        <taxon>Rhodospirillales</taxon>
        <taxon>Thalassobaculaceae</taxon>
        <taxon>Thalassobaculum</taxon>
    </lineage>
</organism>
<dbReference type="PROSITE" id="PS51186">
    <property type="entry name" value="GNAT"/>
    <property type="match status" value="1"/>
</dbReference>
<dbReference type="AlphaFoldDB" id="A0A918XU77"/>
<name>A0A918XU77_9PROT</name>
<dbReference type="EMBL" id="BMZS01000007">
    <property type="protein sequence ID" value="GHD54724.1"/>
    <property type="molecule type" value="Genomic_DNA"/>
</dbReference>
<dbReference type="Gene3D" id="3.40.630.30">
    <property type="match status" value="1"/>
</dbReference>
<reference evidence="2" key="1">
    <citation type="journal article" date="2014" name="Int. J. Syst. Evol. Microbiol.">
        <title>Complete genome sequence of Corynebacterium casei LMG S-19264T (=DSM 44701T), isolated from a smear-ripened cheese.</title>
        <authorList>
            <consortium name="US DOE Joint Genome Institute (JGI-PGF)"/>
            <person name="Walter F."/>
            <person name="Albersmeier A."/>
            <person name="Kalinowski J."/>
            <person name="Ruckert C."/>
        </authorList>
    </citation>
    <scope>NUCLEOTIDE SEQUENCE</scope>
    <source>
        <strain evidence="2">KCTC 42651</strain>
    </source>
</reference>
<dbReference type="CDD" id="cd04301">
    <property type="entry name" value="NAT_SF"/>
    <property type="match status" value="1"/>
</dbReference>
<sequence>MTDGECAAVRGLLGGHPVFRLYFEAGLDAARAGERNRSVMIGRAGAGAVLAIEFDDVTVRTVIGRLADDELAAVCATDRRTELHVAEPLRPAVIELCVGRVLADQSIRYYARPVGDEPPPDPRCRRLAAADYETAAALFRAHHPSTIFSRWMLEDTLVGLVEGGSLVACGGVVIRNAGLSTVNLGNFLTIPEHRGRGLAKVVMAAVLASLAADGIRLATLGATAENRAACRSYEAMGFELIDQRAELVVGPG</sequence>
<evidence type="ECO:0000313" key="2">
    <source>
        <dbReference type="EMBL" id="GHD54724.1"/>
    </source>
</evidence>
<feature type="domain" description="N-acetyltransferase" evidence="1">
    <location>
        <begin position="122"/>
        <end position="252"/>
    </location>
</feature>
<reference evidence="2" key="2">
    <citation type="submission" date="2020-09" db="EMBL/GenBank/DDBJ databases">
        <authorList>
            <person name="Sun Q."/>
            <person name="Kim S."/>
        </authorList>
    </citation>
    <scope>NUCLEOTIDE SEQUENCE</scope>
    <source>
        <strain evidence="2">KCTC 42651</strain>
    </source>
</reference>
<keyword evidence="3" id="KW-1185">Reference proteome</keyword>
<evidence type="ECO:0000313" key="3">
    <source>
        <dbReference type="Proteomes" id="UP000630353"/>
    </source>
</evidence>
<accession>A0A918XU77</accession>
<gene>
    <name evidence="2" type="ORF">GCM10017083_32630</name>
</gene>
<comment type="caution">
    <text evidence="2">The sequence shown here is derived from an EMBL/GenBank/DDBJ whole genome shotgun (WGS) entry which is preliminary data.</text>
</comment>
<dbReference type="RefSeq" id="WP_229837273.1">
    <property type="nucleotide sequence ID" value="NZ_BMZS01000007.1"/>
</dbReference>
<evidence type="ECO:0000259" key="1">
    <source>
        <dbReference type="PROSITE" id="PS51186"/>
    </source>
</evidence>
<dbReference type="SUPFAM" id="SSF55729">
    <property type="entry name" value="Acyl-CoA N-acyltransferases (Nat)"/>
    <property type="match status" value="1"/>
</dbReference>
<dbReference type="Pfam" id="PF00583">
    <property type="entry name" value="Acetyltransf_1"/>
    <property type="match status" value="1"/>
</dbReference>
<dbReference type="Proteomes" id="UP000630353">
    <property type="component" value="Unassembled WGS sequence"/>
</dbReference>
<dbReference type="GO" id="GO:0016747">
    <property type="term" value="F:acyltransferase activity, transferring groups other than amino-acyl groups"/>
    <property type="evidence" value="ECO:0007669"/>
    <property type="project" value="InterPro"/>
</dbReference>
<dbReference type="InterPro" id="IPR000182">
    <property type="entry name" value="GNAT_dom"/>
</dbReference>
<proteinExistence type="predicted"/>